<name>A0A364JT65_9HYPH</name>
<sequence>MTLTGFRTQGAARSFIELSANIIFQVTCSVALLVNVTTAVTL</sequence>
<evidence type="ECO:0000313" key="1">
    <source>
        <dbReference type="EMBL" id="RAK26824.1"/>
    </source>
</evidence>
<proteinExistence type="predicted"/>
<reference evidence="1 2" key="1">
    <citation type="submission" date="2018-06" db="EMBL/GenBank/DDBJ databases">
        <title>Genomic Encyclopedia of Type Strains, Phase IV (KMG-IV): sequencing the most valuable type-strain genomes for metagenomic binning, comparative biology and taxonomic classification.</title>
        <authorList>
            <person name="Goeker M."/>
        </authorList>
    </citation>
    <scope>NUCLEOTIDE SEQUENCE [LARGE SCALE GENOMIC DNA]</scope>
    <source>
        <strain evidence="1 2">DSM 26720</strain>
    </source>
</reference>
<accession>A0A364JT65</accession>
<evidence type="ECO:0000313" key="2">
    <source>
        <dbReference type="Proteomes" id="UP000249453"/>
    </source>
</evidence>
<organism evidence="1 2">
    <name type="scientific">Falsochrobactrum ovis</name>
    <dbReference type="NCBI Taxonomy" id="1293442"/>
    <lineage>
        <taxon>Bacteria</taxon>
        <taxon>Pseudomonadati</taxon>
        <taxon>Pseudomonadota</taxon>
        <taxon>Alphaproteobacteria</taxon>
        <taxon>Hyphomicrobiales</taxon>
        <taxon>Brucellaceae</taxon>
        <taxon>Falsochrobactrum</taxon>
    </lineage>
</organism>
<dbReference type="AlphaFoldDB" id="A0A364JT65"/>
<gene>
    <name evidence="1" type="ORF">C7374_11245</name>
</gene>
<protein>
    <submittedName>
        <fullName evidence="1">Uncharacterized protein</fullName>
    </submittedName>
</protein>
<keyword evidence="2" id="KW-1185">Reference proteome</keyword>
<dbReference type="EMBL" id="QLMK01000012">
    <property type="protein sequence ID" value="RAK26824.1"/>
    <property type="molecule type" value="Genomic_DNA"/>
</dbReference>
<dbReference type="Proteomes" id="UP000249453">
    <property type="component" value="Unassembled WGS sequence"/>
</dbReference>
<comment type="caution">
    <text evidence="1">The sequence shown here is derived from an EMBL/GenBank/DDBJ whole genome shotgun (WGS) entry which is preliminary data.</text>
</comment>